<feature type="compositionally biased region" description="Basic residues" evidence="1">
    <location>
        <begin position="184"/>
        <end position="195"/>
    </location>
</feature>
<dbReference type="RefSeq" id="XP_056786465.1">
    <property type="nucleotide sequence ID" value="XM_056938083.1"/>
</dbReference>
<name>A0A9W9WQT0_9EURO</name>
<dbReference type="InterPro" id="IPR020850">
    <property type="entry name" value="GED_dom"/>
</dbReference>
<evidence type="ECO:0000259" key="2">
    <source>
        <dbReference type="PROSITE" id="PS51388"/>
    </source>
</evidence>
<reference evidence="3" key="1">
    <citation type="submission" date="2022-12" db="EMBL/GenBank/DDBJ databases">
        <authorList>
            <person name="Petersen C."/>
        </authorList>
    </citation>
    <scope>NUCLEOTIDE SEQUENCE</scope>
    <source>
        <strain evidence="3">IBT 30728</strain>
    </source>
</reference>
<accession>A0A9W9WQT0</accession>
<dbReference type="PROSITE" id="PS51388">
    <property type="entry name" value="GED"/>
    <property type="match status" value="1"/>
</dbReference>
<feature type="region of interest" description="Disordered" evidence="1">
    <location>
        <begin position="116"/>
        <end position="143"/>
    </location>
</feature>
<proteinExistence type="predicted"/>
<protein>
    <recommendedName>
        <fullName evidence="2">GED domain-containing protein</fullName>
    </recommendedName>
</protein>
<comment type="caution">
    <text evidence="3">The sequence shown here is derived from an EMBL/GenBank/DDBJ whole genome shotgun (WGS) entry which is preliminary data.</text>
</comment>
<evidence type="ECO:0000313" key="4">
    <source>
        <dbReference type="Proteomes" id="UP001148312"/>
    </source>
</evidence>
<dbReference type="Proteomes" id="UP001148312">
    <property type="component" value="Unassembled WGS sequence"/>
</dbReference>
<feature type="compositionally biased region" description="Polar residues" evidence="1">
    <location>
        <begin position="117"/>
        <end position="135"/>
    </location>
</feature>
<feature type="domain" description="GED" evidence="2">
    <location>
        <begin position="1"/>
        <end position="45"/>
    </location>
</feature>
<evidence type="ECO:0000256" key="1">
    <source>
        <dbReference type="SAM" id="MobiDB-lite"/>
    </source>
</evidence>
<dbReference type="AlphaFoldDB" id="A0A9W9WQT0"/>
<organism evidence="3 4">
    <name type="scientific">Penicillium diatomitis</name>
    <dbReference type="NCBI Taxonomy" id="2819901"/>
    <lineage>
        <taxon>Eukaryota</taxon>
        <taxon>Fungi</taxon>
        <taxon>Dikarya</taxon>
        <taxon>Ascomycota</taxon>
        <taxon>Pezizomycotina</taxon>
        <taxon>Eurotiomycetes</taxon>
        <taxon>Eurotiomycetidae</taxon>
        <taxon>Eurotiales</taxon>
        <taxon>Aspergillaceae</taxon>
        <taxon>Penicillium</taxon>
    </lineage>
</organism>
<evidence type="ECO:0000313" key="3">
    <source>
        <dbReference type="EMBL" id="KAJ5471919.1"/>
    </source>
</evidence>
<sequence length="201" mass="22184">MPADLVMKIAGESKESQSIREQLNKELVILVRGSETCKRFVRTKLDGISTLPVTETELWNLILATGRLDARSDDKYLTMESSSGSICEEMAPEVVGSYFADSSRQSRRNSVVVEMATSETTRSNISDPSTDTPNSPGIPDATIDESSFSNVEAVSSSFEPVDVVPATVEETATLSDHEPTTKEKMKKKKKKKEKKHFKDFA</sequence>
<dbReference type="GeneID" id="81628333"/>
<keyword evidence="4" id="KW-1185">Reference proteome</keyword>
<feature type="region of interest" description="Disordered" evidence="1">
    <location>
        <begin position="169"/>
        <end position="201"/>
    </location>
</feature>
<reference evidence="3" key="2">
    <citation type="journal article" date="2023" name="IMA Fungus">
        <title>Comparative genomic study of the Penicillium genus elucidates a diverse pangenome and 15 lateral gene transfer events.</title>
        <authorList>
            <person name="Petersen C."/>
            <person name="Sorensen T."/>
            <person name="Nielsen M.R."/>
            <person name="Sondergaard T.E."/>
            <person name="Sorensen J.L."/>
            <person name="Fitzpatrick D.A."/>
            <person name="Frisvad J.C."/>
            <person name="Nielsen K.L."/>
        </authorList>
    </citation>
    <scope>NUCLEOTIDE SEQUENCE</scope>
    <source>
        <strain evidence="3">IBT 30728</strain>
    </source>
</reference>
<gene>
    <name evidence="3" type="ORF">N7539_008488</name>
</gene>
<dbReference type="EMBL" id="JAPWDQ010000013">
    <property type="protein sequence ID" value="KAJ5471919.1"/>
    <property type="molecule type" value="Genomic_DNA"/>
</dbReference>